<gene>
    <name evidence="1" type="ORF">A3I29_04625</name>
</gene>
<dbReference type="EMBL" id="MFQK01000055">
    <property type="protein sequence ID" value="OGH80335.1"/>
    <property type="molecule type" value="Genomic_DNA"/>
</dbReference>
<dbReference type="SUPFAM" id="SSF56281">
    <property type="entry name" value="Metallo-hydrolase/oxidoreductase"/>
    <property type="match status" value="1"/>
</dbReference>
<sequence>MHISWLGQTCVKLQTKYLDQDVTVIIDAYKPKTGEFPRSFTPTMALFSKGTENAATLSGDPFIMDTLGEAELKEAMVTAFPSEGGNIVFKINAEQMNIVHLGQLNKKPELSELEKIGSIDILLVPVGNGKNYISLEDAASLVTALEPRVVVPIAYQCDTDKDARPVSEFLKELGLKPEMTDKKIIFKKKALPQEDMKLFVLEKNV</sequence>
<evidence type="ECO:0008006" key="3">
    <source>
        <dbReference type="Google" id="ProtNLM"/>
    </source>
</evidence>
<name>A0A1F6N8N2_9BACT</name>
<reference evidence="1 2" key="1">
    <citation type="journal article" date="2016" name="Nat. Commun.">
        <title>Thousands of microbial genomes shed light on interconnected biogeochemical processes in an aquifer system.</title>
        <authorList>
            <person name="Anantharaman K."/>
            <person name="Brown C.T."/>
            <person name="Hug L.A."/>
            <person name="Sharon I."/>
            <person name="Castelle C.J."/>
            <person name="Probst A.J."/>
            <person name="Thomas B.C."/>
            <person name="Singh A."/>
            <person name="Wilkins M.J."/>
            <person name="Karaoz U."/>
            <person name="Brodie E.L."/>
            <person name="Williams K.H."/>
            <person name="Hubbard S.S."/>
            <person name="Banfield J.F."/>
        </authorList>
    </citation>
    <scope>NUCLEOTIDE SEQUENCE [LARGE SCALE GENOMIC DNA]</scope>
</reference>
<protein>
    <recommendedName>
        <fullName evidence="3">Zn-dependent hydrolase</fullName>
    </recommendedName>
</protein>
<dbReference type="InterPro" id="IPR036866">
    <property type="entry name" value="RibonucZ/Hydroxyglut_hydro"/>
</dbReference>
<dbReference type="Pfam" id="PF13483">
    <property type="entry name" value="Lactamase_B_3"/>
    <property type="match status" value="1"/>
</dbReference>
<organism evidence="1 2">
    <name type="scientific">Candidatus Magasanikbacteria bacterium RIFCSPLOWO2_02_FULL_44_11</name>
    <dbReference type="NCBI Taxonomy" id="1798689"/>
    <lineage>
        <taxon>Bacteria</taxon>
        <taxon>Candidatus Magasanikiibacteriota</taxon>
    </lineage>
</organism>
<accession>A0A1F6N8N2</accession>
<evidence type="ECO:0000313" key="1">
    <source>
        <dbReference type="EMBL" id="OGH80335.1"/>
    </source>
</evidence>
<comment type="caution">
    <text evidence="1">The sequence shown here is derived from an EMBL/GenBank/DDBJ whole genome shotgun (WGS) entry which is preliminary data.</text>
</comment>
<evidence type="ECO:0000313" key="2">
    <source>
        <dbReference type="Proteomes" id="UP000178726"/>
    </source>
</evidence>
<dbReference type="AlphaFoldDB" id="A0A1F6N8N2"/>
<dbReference type="PANTHER" id="PTHR39189">
    <property type="entry name" value="UPF0173 METAL-DEPENDENT HYDROLASE YTKL"/>
    <property type="match status" value="1"/>
</dbReference>
<dbReference type="PANTHER" id="PTHR39189:SF1">
    <property type="entry name" value="UPF0173 METAL-DEPENDENT HYDROLASE YTKL"/>
    <property type="match status" value="1"/>
</dbReference>
<proteinExistence type="predicted"/>
<dbReference type="Gene3D" id="3.60.15.10">
    <property type="entry name" value="Ribonuclease Z/Hydroxyacylglutathione hydrolase-like"/>
    <property type="match status" value="1"/>
</dbReference>
<dbReference type="Proteomes" id="UP000178726">
    <property type="component" value="Unassembled WGS sequence"/>
</dbReference>
<dbReference type="STRING" id="1798689.A3I29_04625"/>